<feature type="compositionally biased region" description="Gly residues" evidence="1">
    <location>
        <begin position="49"/>
        <end position="62"/>
    </location>
</feature>
<dbReference type="Pfam" id="PF14452">
    <property type="entry name" value="Multi_ubiq"/>
    <property type="match status" value="1"/>
</dbReference>
<feature type="compositionally biased region" description="Gly residues" evidence="1">
    <location>
        <begin position="70"/>
        <end position="81"/>
    </location>
</feature>
<name>A0ABP8IS93_9BACT</name>
<organism evidence="3 4">
    <name type="scientific">Hymenobacter saemangeumensis</name>
    <dbReference type="NCBI Taxonomy" id="1084522"/>
    <lineage>
        <taxon>Bacteria</taxon>
        <taxon>Pseudomonadati</taxon>
        <taxon>Bacteroidota</taxon>
        <taxon>Cytophagia</taxon>
        <taxon>Cytophagales</taxon>
        <taxon>Hymenobacteraceae</taxon>
        <taxon>Hymenobacter</taxon>
    </lineage>
</organism>
<evidence type="ECO:0000259" key="2">
    <source>
        <dbReference type="Pfam" id="PF14452"/>
    </source>
</evidence>
<dbReference type="EMBL" id="BAABGZ010000078">
    <property type="protein sequence ID" value="GAA4367555.1"/>
    <property type="molecule type" value="Genomic_DNA"/>
</dbReference>
<dbReference type="InterPro" id="IPR027802">
    <property type="entry name" value="Multi-ubiquitin_dom"/>
</dbReference>
<feature type="compositionally biased region" description="Basic and acidic residues" evidence="1">
    <location>
        <begin position="1"/>
        <end position="14"/>
    </location>
</feature>
<comment type="caution">
    <text evidence="3">The sequence shown here is derived from an EMBL/GenBank/DDBJ whole genome shotgun (WGS) entry which is preliminary data.</text>
</comment>
<evidence type="ECO:0000313" key="4">
    <source>
        <dbReference type="Proteomes" id="UP001501153"/>
    </source>
</evidence>
<reference evidence="4" key="1">
    <citation type="journal article" date="2019" name="Int. J. Syst. Evol. Microbiol.">
        <title>The Global Catalogue of Microorganisms (GCM) 10K type strain sequencing project: providing services to taxonomists for standard genome sequencing and annotation.</title>
        <authorList>
            <consortium name="The Broad Institute Genomics Platform"/>
            <consortium name="The Broad Institute Genome Sequencing Center for Infectious Disease"/>
            <person name="Wu L."/>
            <person name="Ma J."/>
        </authorList>
    </citation>
    <scope>NUCLEOTIDE SEQUENCE [LARGE SCALE GENOMIC DNA]</scope>
    <source>
        <strain evidence="4">JCM 17923</strain>
    </source>
</reference>
<accession>A0ABP8IS93</accession>
<feature type="domain" description="Multi-ubiquitin" evidence="2">
    <location>
        <begin position="90"/>
        <end position="161"/>
    </location>
</feature>
<evidence type="ECO:0000313" key="3">
    <source>
        <dbReference type="EMBL" id="GAA4367555.1"/>
    </source>
</evidence>
<evidence type="ECO:0000256" key="1">
    <source>
        <dbReference type="SAM" id="MobiDB-lite"/>
    </source>
</evidence>
<dbReference type="RefSeq" id="WP_345237869.1">
    <property type="nucleotide sequence ID" value="NZ_BAABGZ010000078.1"/>
</dbReference>
<keyword evidence="4" id="KW-1185">Reference proteome</keyword>
<protein>
    <recommendedName>
        <fullName evidence="2">Multi-ubiquitin domain-containing protein</fullName>
    </recommendedName>
</protein>
<dbReference type="Proteomes" id="UP001501153">
    <property type="component" value="Unassembled WGS sequence"/>
</dbReference>
<proteinExistence type="predicted"/>
<sequence>MEKAHGGTDKEPADKNTPNNAPAGSPNSGQGNSNGNGQNSGSGSSNGNSGSGNGNSGNGSGNSGDNNPGGNPGGGSSGNGNPGNDPKKDVTIFVNATPHVVAKDEMSFREIVALAALPSGPNVSYTLTFRKGHGDKPEGSLVEGGTVKVKDGMIFNVSATDKS</sequence>
<feature type="region of interest" description="Disordered" evidence="1">
    <location>
        <begin position="1"/>
        <end position="90"/>
    </location>
</feature>
<gene>
    <name evidence="3" type="ORF">GCM10023185_39550</name>
</gene>